<protein>
    <submittedName>
        <fullName evidence="2">Uncharacterized protein</fullName>
    </submittedName>
</protein>
<evidence type="ECO:0000313" key="2">
    <source>
        <dbReference type="EMBL" id="GAH17767.1"/>
    </source>
</evidence>
<gene>
    <name evidence="2" type="ORF">S01H4_55237</name>
</gene>
<organism evidence="2">
    <name type="scientific">marine sediment metagenome</name>
    <dbReference type="NCBI Taxonomy" id="412755"/>
    <lineage>
        <taxon>unclassified sequences</taxon>
        <taxon>metagenomes</taxon>
        <taxon>ecological metagenomes</taxon>
    </lineage>
</organism>
<accession>X1DC13</accession>
<proteinExistence type="predicted"/>
<sequence>MIDESAEFCTNCGTKLLFPEDEMIEEDIPGEKALEVDVKEKTSKTAKKRKPRKKKTAPKKKKEKEIKAAESQSGNEAIRSVRRDALITLFIAA</sequence>
<reference evidence="2" key="1">
    <citation type="journal article" date="2014" name="Front. Microbiol.">
        <title>High frequency of phylogenetically diverse reductive dehalogenase-homologous genes in deep subseafloor sedimentary metagenomes.</title>
        <authorList>
            <person name="Kawai M."/>
            <person name="Futagami T."/>
            <person name="Toyoda A."/>
            <person name="Takaki Y."/>
            <person name="Nishi S."/>
            <person name="Hori S."/>
            <person name="Arai W."/>
            <person name="Tsubouchi T."/>
            <person name="Morono Y."/>
            <person name="Uchiyama I."/>
            <person name="Ito T."/>
            <person name="Fujiyama A."/>
            <person name="Inagaki F."/>
            <person name="Takami H."/>
        </authorList>
    </citation>
    <scope>NUCLEOTIDE SEQUENCE</scope>
    <source>
        <strain evidence="2">Expedition CK06-06</strain>
    </source>
</reference>
<name>X1DC13_9ZZZZ</name>
<comment type="caution">
    <text evidence="2">The sequence shown here is derived from an EMBL/GenBank/DDBJ whole genome shotgun (WGS) entry which is preliminary data.</text>
</comment>
<dbReference type="EMBL" id="BART01031857">
    <property type="protein sequence ID" value="GAH17767.1"/>
    <property type="molecule type" value="Genomic_DNA"/>
</dbReference>
<feature type="region of interest" description="Disordered" evidence="1">
    <location>
        <begin position="35"/>
        <end position="77"/>
    </location>
</feature>
<dbReference type="AlphaFoldDB" id="X1DC13"/>
<feature type="compositionally biased region" description="Basic residues" evidence="1">
    <location>
        <begin position="44"/>
        <end position="62"/>
    </location>
</feature>
<evidence type="ECO:0000256" key="1">
    <source>
        <dbReference type="SAM" id="MobiDB-lite"/>
    </source>
</evidence>